<evidence type="ECO:0000256" key="1">
    <source>
        <dbReference type="SAM" id="SignalP"/>
    </source>
</evidence>
<name>A0A7Y6DEV0_9PSED</name>
<organism evidence="2 3">
    <name type="scientific">Pseudomonas corrugata</name>
    <dbReference type="NCBI Taxonomy" id="47879"/>
    <lineage>
        <taxon>Bacteria</taxon>
        <taxon>Pseudomonadati</taxon>
        <taxon>Pseudomonadota</taxon>
        <taxon>Gammaproteobacteria</taxon>
        <taxon>Pseudomonadales</taxon>
        <taxon>Pseudomonadaceae</taxon>
        <taxon>Pseudomonas</taxon>
    </lineage>
</organism>
<feature type="chain" id="PRO_5031156792" evidence="1">
    <location>
        <begin position="27"/>
        <end position="195"/>
    </location>
</feature>
<protein>
    <submittedName>
        <fullName evidence="2">Uncharacterized protein</fullName>
    </submittedName>
</protein>
<dbReference type="RefSeq" id="WP_175361280.1">
    <property type="nucleotide sequence ID" value="NZ_JABFMR010000001.1"/>
</dbReference>
<sequence>MSLLRKHTAALLLTAVASLVVVPAYSAPAKAAGDLPAQKVSMLGGKFVFTLPKGFTATALPAGDAAQGTAGATGTMYSNATSRTVVITAENTIVNGAKVKDDDAAFLDTTMAGFAAQRSKALPDAKILSEKSLALKGSGLGLRQLDTSATQGGGPTLDTTLLGASGTRMAVVQIISRASDKNGHEALVKQIASGK</sequence>
<reference evidence="2 3" key="1">
    <citation type="journal article" date="2020" name="Front. Plant Sci.">
        <title>Isolation of Rhizosphere Bacteria That Improve Quality and Water Stress Tolerance in Greenhouse Ornamentals.</title>
        <authorList>
            <person name="Nordstedt N.P."/>
            <person name="Jones M.L."/>
        </authorList>
    </citation>
    <scope>NUCLEOTIDE SEQUENCE [LARGE SCALE GENOMIC DNA]</scope>
    <source>
        <strain evidence="2 3">C7D2</strain>
    </source>
</reference>
<dbReference type="Proteomes" id="UP000536720">
    <property type="component" value="Unassembled WGS sequence"/>
</dbReference>
<evidence type="ECO:0000313" key="2">
    <source>
        <dbReference type="EMBL" id="NUT84867.1"/>
    </source>
</evidence>
<dbReference type="EMBL" id="JABFMR010000001">
    <property type="protein sequence ID" value="NUT84867.1"/>
    <property type="molecule type" value="Genomic_DNA"/>
</dbReference>
<keyword evidence="1" id="KW-0732">Signal</keyword>
<evidence type="ECO:0000313" key="3">
    <source>
        <dbReference type="Proteomes" id="UP000536720"/>
    </source>
</evidence>
<proteinExistence type="predicted"/>
<gene>
    <name evidence="2" type="ORF">HNO91_00425</name>
</gene>
<accession>A0A7Y6DEV0</accession>
<comment type="caution">
    <text evidence="2">The sequence shown here is derived from an EMBL/GenBank/DDBJ whole genome shotgun (WGS) entry which is preliminary data.</text>
</comment>
<dbReference type="AlphaFoldDB" id="A0A7Y6DEV0"/>
<feature type="signal peptide" evidence="1">
    <location>
        <begin position="1"/>
        <end position="26"/>
    </location>
</feature>